<evidence type="ECO:0000313" key="4">
    <source>
        <dbReference type="EMBL" id="HJG37078.1"/>
    </source>
</evidence>
<reference evidence="4" key="1">
    <citation type="journal article" date="2021" name="PeerJ">
        <title>Extensive microbial diversity within the chicken gut microbiome revealed by metagenomics and culture.</title>
        <authorList>
            <person name="Gilroy R."/>
            <person name="Ravi A."/>
            <person name="Getino M."/>
            <person name="Pursley I."/>
            <person name="Horton D.L."/>
            <person name="Alikhan N.F."/>
            <person name="Baker D."/>
            <person name="Gharbi K."/>
            <person name="Hall N."/>
            <person name="Watson M."/>
            <person name="Adriaenssens E.M."/>
            <person name="Foster-Nyarko E."/>
            <person name="Jarju S."/>
            <person name="Secka A."/>
            <person name="Antonio M."/>
            <person name="Oren A."/>
            <person name="Chaudhuri R.R."/>
            <person name="La Ragione R."/>
            <person name="Hildebrand F."/>
            <person name="Pallen M.J."/>
        </authorList>
    </citation>
    <scope>NUCLEOTIDE SEQUENCE</scope>
    <source>
        <strain evidence="4">ChiHjej13B12-9602</strain>
    </source>
</reference>
<evidence type="ECO:0000259" key="3">
    <source>
        <dbReference type="Pfam" id="PF13240"/>
    </source>
</evidence>
<feature type="region of interest" description="Disordered" evidence="1">
    <location>
        <begin position="333"/>
        <end position="352"/>
    </location>
</feature>
<reference evidence="4" key="2">
    <citation type="submission" date="2021-09" db="EMBL/GenBank/DDBJ databases">
        <authorList>
            <person name="Gilroy R."/>
        </authorList>
    </citation>
    <scope>NUCLEOTIDE SEQUENCE</scope>
    <source>
        <strain evidence="4">ChiHjej13B12-9602</strain>
    </source>
</reference>
<protein>
    <submittedName>
        <fullName evidence="4">Zinc ribbon domain-containing protein</fullName>
    </submittedName>
</protein>
<accession>A0A921ITZ8</accession>
<dbReference type="EMBL" id="DYUZ01000017">
    <property type="protein sequence ID" value="HJG37078.1"/>
    <property type="molecule type" value="Genomic_DNA"/>
</dbReference>
<comment type="caution">
    <text evidence="4">The sequence shown here is derived from an EMBL/GenBank/DDBJ whole genome shotgun (WGS) entry which is preliminary data.</text>
</comment>
<evidence type="ECO:0000313" key="5">
    <source>
        <dbReference type="Proteomes" id="UP000753256"/>
    </source>
</evidence>
<organism evidence="4 5">
    <name type="scientific">Enorma phocaeensis</name>
    <dbReference type="NCBI Taxonomy" id="1871019"/>
    <lineage>
        <taxon>Bacteria</taxon>
        <taxon>Bacillati</taxon>
        <taxon>Actinomycetota</taxon>
        <taxon>Coriobacteriia</taxon>
        <taxon>Coriobacteriales</taxon>
        <taxon>Coriobacteriaceae</taxon>
        <taxon>Enorma</taxon>
    </lineage>
</organism>
<evidence type="ECO:0000256" key="1">
    <source>
        <dbReference type="SAM" id="MobiDB-lite"/>
    </source>
</evidence>
<proteinExistence type="predicted"/>
<dbReference type="Pfam" id="PF13240">
    <property type="entry name" value="Zn_Ribbon_1"/>
    <property type="match status" value="1"/>
</dbReference>
<dbReference type="RefSeq" id="WP_273189620.1">
    <property type="nucleotide sequence ID" value="NZ_DYUZ01000017.1"/>
</dbReference>
<dbReference type="InterPro" id="IPR026870">
    <property type="entry name" value="Zinc_ribbon_dom"/>
</dbReference>
<keyword evidence="2" id="KW-1133">Transmembrane helix</keyword>
<feature type="domain" description="Zinc-ribbon" evidence="3">
    <location>
        <begin position="3"/>
        <end position="23"/>
    </location>
</feature>
<sequence length="437" mass="46348">MECRNCSKHIADNATFCPYCGTPTGTVRPEDPPCDDARGQRGVKPPHRGLPLPVLIGGGAMIVIAALVLVLFGFNSIGRSSAPLPEPFEGTVEIVIEDMIYSSFSVQDGQSTWTLENPLSEGLPLEISAGLNLVAQESGSGVYEYDLKDMTWGGASASAEEAISALGLSSANNLLLQSQAQIIIPAGAGEGDIVGTWGVRYESGGLPTTVPNQPDSRSSVITELTLDVKQDGTFSLTVAYEVADDGDTTVSEGSGMRGESWQDHIEQQEESYLEQTGVVENALVFVGTWYGEDAQDLTFQPETSYQIVDGTSSEPEPVSHVIPPVYAGLTLPTSAADSSDSATDSGDAGQMVQEAPGFLDPEAMAEAAFVANAREGLWVPDDPAITYAIYEPSYWEGTGTWVTLIEFYEDGELVASAYCADDGTPVRSMYAYSGDRG</sequence>
<keyword evidence="2" id="KW-0812">Transmembrane</keyword>
<dbReference type="Proteomes" id="UP000753256">
    <property type="component" value="Unassembled WGS sequence"/>
</dbReference>
<evidence type="ECO:0000256" key="2">
    <source>
        <dbReference type="SAM" id="Phobius"/>
    </source>
</evidence>
<gene>
    <name evidence="4" type="ORF">K8V70_04340</name>
</gene>
<dbReference type="AlphaFoldDB" id="A0A921ITZ8"/>
<feature type="compositionally biased region" description="Low complexity" evidence="1">
    <location>
        <begin position="333"/>
        <end position="349"/>
    </location>
</feature>
<feature type="transmembrane region" description="Helical" evidence="2">
    <location>
        <begin position="50"/>
        <end position="74"/>
    </location>
</feature>
<name>A0A921ITZ8_9ACTN</name>
<keyword evidence="2" id="KW-0472">Membrane</keyword>